<dbReference type="InterPro" id="IPR023365">
    <property type="entry name" value="Sortase_dom-sf"/>
</dbReference>
<evidence type="ECO:0000256" key="1">
    <source>
        <dbReference type="ARBA" id="ARBA00022801"/>
    </source>
</evidence>
<keyword evidence="5" id="KW-1185">Reference proteome</keyword>
<feature type="transmembrane region" description="Helical" evidence="3">
    <location>
        <begin position="272"/>
        <end position="293"/>
    </location>
</feature>
<dbReference type="Pfam" id="PF04203">
    <property type="entry name" value="Sortase"/>
    <property type="match status" value="1"/>
</dbReference>
<keyword evidence="3" id="KW-0472">Membrane</keyword>
<feature type="region of interest" description="Disordered" evidence="2">
    <location>
        <begin position="1"/>
        <end position="47"/>
    </location>
</feature>
<accession>A0ABP8XLY3</accession>
<dbReference type="Proteomes" id="UP001499974">
    <property type="component" value="Unassembled WGS sequence"/>
</dbReference>
<evidence type="ECO:0000313" key="5">
    <source>
        <dbReference type="Proteomes" id="UP001499974"/>
    </source>
</evidence>
<organism evidence="4 5">
    <name type="scientific">Nocardioides conyzicola</name>
    <dbReference type="NCBI Taxonomy" id="1651781"/>
    <lineage>
        <taxon>Bacteria</taxon>
        <taxon>Bacillati</taxon>
        <taxon>Actinomycetota</taxon>
        <taxon>Actinomycetes</taxon>
        <taxon>Propionibacteriales</taxon>
        <taxon>Nocardioidaceae</taxon>
        <taxon>Nocardioides</taxon>
    </lineage>
</organism>
<gene>
    <name evidence="4" type="ORF">GCM10023349_32450</name>
</gene>
<protein>
    <submittedName>
        <fullName evidence="4">Sortase</fullName>
    </submittedName>
</protein>
<name>A0ABP8XLY3_9ACTN</name>
<dbReference type="SUPFAM" id="SSF63817">
    <property type="entry name" value="Sortase"/>
    <property type="match status" value="1"/>
</dbReference>
<feature type="transmembrane region" description="Helical" evidence="3">
    <location>
        <begin position="300"/>
        <end position="318"/>
    </location>
</feature>
<keyword evidence="1" id="KW-0378">Hydrolase</keyword>
<dbReference type="Gene3D" id="2.40.260.10">
    <property type="entry name" value="Sortase"/>
    <property type="match status" value="1"/>
</dbReference>
<evidence type="ECO:0000256" key="2">
    <source>
        <dbReference type="SAM" id="MobiDB-lite"/>
    </source>
</evidence>
<comment type="caution">
    <text evidence="4">The sequence shown here is derived from an EMBL/GenBank/DDBJ whole genome shotgun (WGS) entry which is preliminary data.</text>
</comment>
<keyword evidence="3" id="KW-0812">Transmembrane</keyword>
<proteinExistence type="predicted"/>
<feature type="compositionally biased region" description="Basic residues" evidence="2">
    <location>
        <begin position="25"/>
        <end position="40"/>
    </location>
</feature>
<dbReference type="RefSeq" id="WP_345522440.1">
    <property type="nucleotide sequence ID" value="NZ_BAABKM010000002.1"/>
</dbReference>
<keyword evidence="3" id="KW-1133">Transmembrane helix</keyword>
<reference evidence="5" key="1">
    <citation type="journal article" date="2019" name="Int. J. Syst. Evol. Microbiol.">
        <title>The Global Catalogue of Microorganisms (GCM) 10K type strain sequencing project: providing services to taxonomists for standard genome sequencing and annotation.</title>
        <authorList>
            <consortium name="The Broad Institute Genomics Platform"/>
            <consortium name="The Broad Institute Genome Sequencing Center for Infectious Disease"/>
            <person name="Wu L."/>
            <person name="Ma J."/>
        </authorList>
    </citation>
    <scope>NUCLEOTIDE SEQUENCE [LARGE SCALE GENOMIC DNA]</scope>
    <source>
        <strain evidence="5">JCM 18531</strain>
    </source>
</reference>
<evidence type="ECO:0000256" key="3">
    <source>
        <dbReference type="SAM" id="Phobius"/>
    </source>
</evidence>
<dbReference type="EMBL" id="BAABKM010000002">
    <property type="protein sequence ID" value="GAA4710994.1"/>
    <property type="molecule type" value="Genomic_DNA"/>
</dbReference>
<sequence>MSVATAESGAPAPTQPPEPSTPVSRRARRQRPPRRTRPTRPVRAGEPEEALSILSSALTVIALGCAWMLLQLLVLGGLSQARSQDLLYNEYRQQVAAATAPTGSVDIDGHPLAAGAPVAVLTIPSLGLSQVVVSGTSSGDLLAGPGHQRTTPLPGQAGISVVMGRAATYGAPFGDIGSLRAGDEITVQNAQGVVTYQVEDVRRAGDPVPQPLTGKQSRLILVTAEGSGALSALRAQNALFVDAITTKALPAGPLAGSALPLSEQPMARDSSALPMLVLLLAGLALLVLVVSIARRRFRAALVWVLATPCVIALAWATTDQVMRLLPNLM</sequence>
<evidence type="ECO:0000313" key="4">
    <source>
        <dbReference type="EMBL" id="GAA4710994.1"/>
    </source>
</evidence>
<dbReference type="InterPro" id="IPR005754">
    <property type="entry name" value="Sortase"/>
</dbReference>